<feature type="transmembrane region" description="Helical" evidence="6">
    <location>
        <begin position="256"/>
        <end position="281"/>
    </location>
</feature>
<feature type="transmembrane region" description="Helical" evidence="6">
    <location>
        <begin position="87"/>
        <end position="108"/>
    </location>
</feature>
<proteinExistence type="predicted"/>
<sequence length="520" mass="56332">MTKQSFIKGTMILLAAGIVNRILGFIPRIALPRVIGAEGVGLYQLGYPFMIVIITIISSGVPLAVAKLVAEAESANEEKRIRSILRVSLFLTGVLSILFTVFCIWAAPWITSTLITDSRVIYTFLSMCPILPIVAISAVYRGYFQGRQNMIPTAASQVVETLVRIVAMLAFAYLLLPYGLEWAAAGAMIGVVTGELFGMLVLLLSFWRSRRGSRTSSARSASDLAKTGGLRPFRISELLQIAIPVTASKLVGSTSYLLESILIAQSLAVAGVATALATAQYGVLQGMVIPILLMPGALTYSLSVSLVPTLSEAAARGDMKTIHKRLHQSLRLALVTGAPFAVIMLVLAEPLCYFLYNNAEVGKMLQMMAPVALFLYFQGPLQATLQALNHPGSALMNTFVGAVVKLALIVFLASKPQWGILGAVIAMNANIFLVTMLHWHSISKLLRFRMQSVHFVKTGLAALLMGLSCYALMHQPLFGTPLVRFMSACAVGTLVYLICIFMLKLVDRSDLTRISWPGKK</sequence>
<dbReference type="EMBL" id="RBAH01000011">
    <property type="protein sequence ID" value="RKN83817.1"/>
    <property type="molecule type" value="Genomic_DNA"/>
</dbReference>
<keyword evidence="2" id="KW-1003">Cell membrane</keyword>
<feature type="transmembrane region" description="Helical" evidence="6">
    <location>
        <begin position="395"/>
        <end position="414"/>
    </location>
</feature>
<comment type="caution">
    <text evidence="7">The sequence shown here is derived from an EMBL/GenBank/DDBJ whole genome shotgun (WGS) entry which is preliminary data.</text>
</comment>
<evidence type="ECO:0000256" key="6">
    <source>
        <dbReference type="SAM" id="Phobius"/>
    </source>
</evidence>
<dbReference type="InterPro" id="IPR024923">
    <property type="entry name" value="PG_synth_SpoVB"/>
</dbReference>
<keyword evidence="4 6" id="KW-1133">Transmembrane helix</keyword>
<dbReference type="PIRSF" id="PIRSF038958">
    <property type="entry name" value="PG_synth_SpoVB"/>
    <property type="match status" value="1"/>
</dbReference>
<evidence type="ECO:0000256" key="3">
    <source>
        <dbReference type="ARBA" id="ARBA00022692"/>
    </source>
</evidence>
<dbReference type="GO" id="GO:0005886">
    <property type="term" value="C:plasma membrane"/>
    <property type="evidence" value="ECO:0007669"/>
    <property type="project" value="UniProtKB-SubCell"/>
</dbReference>
<feature type="transmembrane region" description="Helical" evidence="6">
    <location>
        <begin position="332"/>
        <end position="356"/>
    </location>
</feature>
<dbReference type="InterPro" id="IPR002797">
    <property type="entry name" value="Polysacc_synth"/>
</dbReference>
<feature type="transmembrane region" description="Helical" evidence="6">
    <location>
        <begin position="368"/>
        <end position="388"/>
    </location>
</feature>
<feature type="transmembrane region" description="Helical" evidence="6">
    <location>
        <begin position="420"/>
        <end position="442"/>
    </location>
</feature>
<dbReference type="PANTHER" id="PTHR30250:SF24">
    <property type="entry name" value="STAGE V SPORULATION PROTEIN B"/>
    <property type="match status" value="1"/>
</dbReference>
<keyword evidence="3 6" id="KW-0812">Transmembrane</keyword>
<feature type="transmembrane region" description="Helical" evidence="6">
    <location>
        <begin position="485"/>
        <end position="506"/>
    </location>
</feature>
<keyword evidence="5 6" id="KW-0472">Membrane</keyword>
<dbReference type="Pfam" id="PF01943">
    <property type="entry name" value="Polysacc_synt"/>
    <property type="match status" value="1"/>
</dbReference>
<evidence type="ECO:0000256" key="2">
    <source>
        <dbReference type="ARBA" id="ARBA00022475"/>
    </source>
</evidence>
<accession>A0A3B0CHP9</accession>
<dbReference type="Proteomes" id="UP000282311">
    <property type="component" value="Unassembled WGS sequence"/>
</dbReference>
<evidence type="ECO:0000256" key="1">
    <source>
        <dbReference type="ARBA" id="ARBA00004651"/>
    </source>
</evidence>
<dbReference type="InterPro" id="IPR050833">
    <property type="entry name" value="Poly_Biosynth_Transport"/>
</dbReference>
<organism evidence="7 8">
    <name type="scientific">Paenibacillus ginsengarvi</name>
    <dbReference type="NCBI Taxonomy" id="400777"/>
    <lineage>
        <taxon>Bacteria</taxon>
        <taxon>Bacillati</taxon>
        <taxon>Bacillota</taxon>
        <taxon>Bacilli</taxon>
        <taxon>Bacillales</taxon>
        <taxon>Paenibacillaceae</taxon>
        <taxon>Paenibacillus</taxon>
    </lineage>
</organism>
<dbReference type="PANTHER" id="PTHR30250">
    <property type="entry name" value="PST FAMILY PREDICTED COLANIC ACID TRANSPORTER"/>
    <property type="match status" value="1"/>
</dbReference>
<dbReference type="InterPro" id="IPR014249">
    <property type="entry name" value="Spore_V_B"/>
</dbReference>
<feature type="transmembrane region" description="Helical" evidence="6">
    <location>
        <begin position="120"/>
        <end position="140"/>
    </location>
</feature>
<comment type="subcellular location">
    <subcellularLocation>
        <location evidence="1">Cell membrane</location>
        <topology evidence="1">Multi-pass membrane protein</topology>
    </subcellularLocation>
</comment>
<evidence type="ECO:0000313" key="8">
    <source>
        <dbReference type="Proteomes" id="UP000282311"/>
    </source>
</evidence>
<name>A0A3B0CHP9_9BACL</name>
<dbReference type="OrthoDB" id="9775950at2"/>
<feature type="transmembrane region" description="Helical" evidence="6">
    <location>
        <begin position="186"/>
        <end position="207"/>
    </location>
</feature>
<evidence type="ECO:0000256" key="4">
    <source>
        <dbReference type="ARBA" id="ARBA00022989"/>
    </source>
</evidence>
<reference evidence="7 8" key="1">
    <citation type="journal article" date="2007" name="Int. J. Syst. Evol. Microbiol.">
        <title>Paenibacillus ginsengarvi sp. nov., isolated from soil from ginseng cultivation.</title>
        <authorList>
            <person name="Yoon M.H."/>
            <person name="Ten L.N."/>
            <person name="Im W.T."/>
        </authorList>
    </citation>
    <scope>NUCLEOTIDE SEQUENCE [LARGE SCALE GENOMIC DNA]</scope>
    <source>
        <strain evidence="7 8">KCTC 13059</strain>
    </source>
</reference>
<feature type="transmembrane region" description="Helical" evidence="6">
    <location>
        <begin position="12"/>
        <end position="30"/>
    </location>
</feature>
<dbReference type="AlphaFoldDB" id="A0A3B0CHP9"/>
<feature type="transmembrane region" description="Helical" evidence="6">
    <location>
        <begin position="287"/>
        <end position="311"/>
    </location>
</feature>
<feature type="transmembrane region" description="Helical" evidence="6">
    <location>
        <begin position="454"/>
        <end position="473"/>
    </location>
</feature>
<gene>
    <name evidence="7" type="primary">spoVB</name>
    <name evidence="7" type="ORF">D7M11_16615</name>
</gene>
<dbReference type="NCBIfam" id="TIGR02900">
    <property type="entry name" value="spore_V_B"/>
    <property type="match status" value="1"/>
</dbReference>
<feature type="transmembrane region" description="Helical" evidence="6">
    <location>
        <begin position="161"/>
        <end position="180"/>
    </location>
</feature>
<feature type="transmembrane region" description="Helical" evidence="6">
    <location>
        <begin position="45"/>
        <end position="66"/>
    </location>
</feature>
<keyword evidence="8" id="KW-1185">Reference proteome</keyword>
<dbReference type="CDD" id="cd13124">
    <property type="entry name" value="MATE_SpoVB_like"/>
    <property type="match status" value="1"/>
</dbReference>
<protein>
    <submittedName>
        <fullName evidence="7">Stage V sporulation protein B</fullName>
    </submittedName>
</protein>
<evidence type="ECO:0000313" key="7">
    <source>
        <dbReference type="EMBL" id="RKN83817.1"/>
    </source>
</evidence>
<evidence type="ECO:0000256" key="5">
    <source>
        <dbReference type="ARBA" id="ARBA00023136"/>
    </source>
</evidence>